<dbReference type="Proteomes" id="UP000807025">
    <property type="component" value="Unassembled WGS sequence"/>
</dbReference>
<protein>
    <submittedName>
        <fullName evidence="1">Uncharacterized protein</fullName>
    </submittedName>
</protein>
<proteinExistence type="predicted"/>
<dbReference type="OrthoDB" id="2940489at2759"/>
<accession>A0A9P6A3F8</accession>
<name>A0A9P6A3F8_PLEER</name>
<evidence type="ECO:0000313" key="1">
    <source>
        <dbReference type="EMBL" id="KAF9499203.1"/>
    </source>
</evidence>
<organism evidence="1 2">
    <name type="scientific">Pleurotus eryngii</name>
    <name type="common">Boletus of the steppes</name>
    <dbReference type="NCBI Taxonomy" id="5323"/>
    <lineage>
        <taxon>Eukaryota</taxon>
        <taxon>Fungi</taxon>
        <taxon>Dikarya</taxon>
        <taxon>Basidiomycota</taxon>
        <taxon>Agaricomycotina</taxon>
        <taxon>Agaricomycetes</taxon>
        <taxon>Agaricomycetidae</taxon>
        <taxon>Agaricales</taxon>
        <taxon>Pleurotineae</taxon>
        <taxon>Pleurotaceae</taxon>
        <taxon>Pleurotus</taxon>
    </lineage>
</organism>
<gene>
    <name evidence="1" type="ORF">BDN71DRAFT_1359405</name>
</gene>
<evidence type="ECO:0000313" key="2">
    <source>
        <dbReference type="Proteomes" id="UP000807025"/>
    </source>
</evidence>
<dbReference type="EMBL" id="MU154533">
    <property type="protein sequence ID" value="KAF9499203.1"/>
    <property type="molecule type" value="Genomic_DNA"/>
</dbReference>
<reference evidence="1" key="1">
    <citation type="submission" date="2020-11" db="EMBL/GenBank/DDBJ databases">
        <authorList>
            <consortium name="DOE Joint Genome Institute"/>
            <person name="Ahrendt S."/>
            <person name="Riley R."/>
            <person name="Andreopoulos W."/>
            <person name="Labutti K."/>
            <person name="Pangilinan J."/>
            <person name="Ruiz-Duenas F.J."/>
            <person name="Barrasa J.M."/>
            <person name="Sanchez-Garcia M."/>
            <person name="Camarero S."/>
            <person name="Miyauchi S."/>
            <person name="Serrano A."/>
            <person name="Linde D."/>
            <person name="Babiker R."/>
            <person name="Drula E."/>
            <person name="Ayuso-Fernandez I."/>
            <person name="Pacheco R."/>
            <person name="Padilla G."/>
            <person name="Ferreira P."/>
            <person name="Barriuso J."/>
            <person name="Kellner H."/>
            <person name="Castanera R."/>
            <person name="Alfaro M."/>
            <person name="Ramirez L."/>
            <person name="Pisabarro A.G."/>
            <person name="Kuo A."/>
            <person name="Tritt A."/>
            <person name="Lipzen A."/>
            <person name="He G."/>
            <person name="Yan M."/>
            <person name="Ng V."/>
            <person name="Cullen D."/>
            <person name="Martin F."/>
            <person name="Rosso M.-N."/>
            <person name="Henrissat B."/>
            <person name="Hibbett D."/>
            <person name="Martinez A.T."/>
            <person name="Grigoriev I.V."/>
        </authorList>
    </citation>
    <scope>NUCLEOTIDE SEQUENCE</scope>
    <source>
        <strain evidence="1">ATCC 90797</strain>
    </source>
</reference>
<dbReference type="AlphaFoldDB" id="A0A9P6A3F8"/>
<comment type="caution">
    <text evidence="1">The sequence shown here is derived from an EMBL/GenBank/DDBJ whole genome shotgun (WGS) entry which is preliminary data.</text>
</comment>
<keyword evidence="2" id="KW-1185">Reference proteome</keyword>
<sequence length="74" mass="8636">SKRFQAFVSSHNGGSNSWFTLTKSFKDGRWNRLGWEVIVCRNAEDTWRKGVYVHIKDVTVYVTVKGVDHVEIEY</sequence>
<feature type="non-terminal residue" evidence="1">
    <location>
        <position position="74"/>
    </location>
</feature>
<feature type="non-terminal residue" evidence="1">
    <location>
        <position position="1"/>
    </location>
</feature>